<keyword evidence="9" id="KW-0732">Signal</keyword>
<dbReference type="PANTHER" id="PTHR34597:SF1">
    <property type="entry name" value="HEME_HEMOPEXIN TRANSPORTER PROTEIN HUXB"/>
    <property type="match status" value="1"/>
</dbReference>
<feature type="domain" description="POTRA" evidence="10">
    <location>
        <begin position="53"/>
        <end position="128"/>
    </location>
</feature>
<evidence type="ECO:0000313" key="12">
    <source>
        <dbReference type="Proteomes" id="UP001589834"/>
    </source>
</evidence>
<dbReference type="Gene3D" id="3.10.20.310">
    <property type="entry name" value="membrane protein fhac"/>
    <property type="match status" value="1"/>
</dbReference>
<sequence>MSIRPAPLSASAVVSARLVAALVTAFGLAQPALAQAPASQSLPSTAAPAETTFRLNDVRLKGVTAMDEQELHQLAAPYLGREVNLAELQALAQAITTQYREHGYFLAQAIIPVQQVKDGVVEISVIEGRLGQVNVTVAPDAPITAERVRAFLAAVPVGEAVNAAAYERAMLLLSDQPGIKVTSGLQQGVTTGTVDLAVEVVAARRWSFVAEADNHGTLETGRWRLGGTARWNSPAGVGDNLDARLMVSDRGLTFGRLGYELPLGGSGLRLGLGVARVQYEIGGAFGPLDAHGQADIVDASLNYPVIRQRNQNLMARLVLESKHLKDDYRAVGVSLGKRVNDVGLGWAWDRRDNWWGGGYFASSGTLYSGHLSIQDAGAEAVDQGAGGLHTAGGFSRLVFQFSRLQSIAPRHTLYYSIGGQWASKNLDASEKLALGGARAVRAYAASEALVDQGWIQTIEWRWSATDEFTPYLFFDAAHGRQAKHPLVIADNAISLRGAGLGLSWGKPGDFSVNATLAWRTGTRRGLADGGGRNPRFFIQAQKAF</sequence>
<protein>
    <submittedName>
        <fullName evidence="11">ShlB/FhaC/HecB family hemolysin secretion/activation protein</fullName>
    </submittedName>
</protein>
<dbReference type="InterPro" id="IPR051544">
    <property type="entry name" value="TPS_OM_transporter"/>
</dbReference>
<dbReference type="Pfam" id="PF08479">
    <property type="entry name" value="POTRA_2"/>
    <property type="match status" value="1"/>
</dbReference>
<dbReference type="InterPro" id="IPR034746">
    <property type="entry name" value="POTRA"/>
</dbReference>
<evidence type="ECO:0000256" key="6">
    <source>
        <dbReference type="ARBA" id="ARBA00022927"/>
    </source>
</evidence>
<dbReference type="PROSITE" id="PS51779">
    <property type="entry name" value="POTRA"/>
    <property type="match status" value="1"/>
</dbReference>
<name>A0ABV6PN30_9BURK</name>
<evidence type="ECO:0000256" key="5">
    <source>
        <dbReference type="ARBA" id="ARBA00022692"/>
    </source>
</evidence>
<evidence type="ECO:0000256" key="4">
    <source>
        <dbReference type="ARBA" id="ARBA00022452"/>
    </source>
</evidence>
<evidence type="ECO:0000256" key="7">
    <source>
        <dbReference type="ARBA" id="ARBA00023136"/>
    </source>
</evidence>
<comment type="caution">
    <text evidence="11">The sequence shown here is derived from an EMBL/GenBank/DDBJ whole genome shotgun (WGS) entry which is preliminary data.</text>
</comment>
<dbReference type="InterPro" id="IPR005565">
    <property type="entry name" value="Hemolysn_activator_HlyB_C"/>
</dbReference>
<keyword evidence="7" id="KW-0472">Membrane</keyword>
<comment type="similarity">
    <text evidence="2">Belongs to the TPS (TC 1.B.20) family.</text>
</comment>
<evidence type="ECO:0000256" key="8">
    <source>
        <dbReference type="ARBA" id="ARBA00023237"/>
    </source>
</evidence>
<dbReference type="Pfam" id="PF03865">
    <property type="entry name" value="ShlB"/>
    <property type="match status" value="1"/>
</dbReference>
<proteinExistence type="inferred from homology"/>
<dbReference type="PANTHER" id="PTHR34597">
    <property type="entry name" value="SLR1661 PROTEIN"/>
    <property type="match status" value="1"/>
</dbReference>
<organism evidence="11 12">
    <name type="scientific">Ottowia pentelensis</name>
    <dbReference type="NCBI Taxonomy" id="511108"/>
    <lineage>
        <taxon>Bacteria</taxon>
        <taxon>Pseudomonadati</taxon>
        <taxon>Pseudomonadota</taxon>
        <taxon>Betaproteobacteria</taxon>
        <taxon>Burkholderiales</taxon>
        <taxon>Comamonadaceae</taxon>
        <taxon>Ottowia</taxon>
    </lineage>
</organism>
<evidence type="ECO:0000256" key="3">
    <source>
        <dbReference type="ARBA" id="ARBA00022448"/>
    </source>
</evidence>
<dbReference type="EMBL" id="JBHLTN010000002">
    <property type="protein sequence ID" value="MFC0591247.1"/>
    <property type="molecule type" value="Genomic_DNA"/>
</dbReference>
<dbReference type="Proteomes" id="UP001589834">
    <property type="component" value="Unassembled WGS sequence"/>
</dbReference>
<dbReference type="RefSeq" id="WP_377478988.1">
    <property type="nucleotide sequence ID" value="NZ_JBHLTN010000002.1"/>
</dbReference>
<keyword evidence="6" id="KW-0653">Protein transport</keyword>
<gene>
    <name evidence="11" type="ORF">ACFFGG_01635</name>
</gene>
<keyword evidence="12" id="KW-1185">Reference proteome</keyword>
<accession>A0ABV6PN30</accession>
<evidence type="ECO:0000259" key="10">
    <source>
        <dbReference type="PROSITE" id="PS51779"/>
    </source>
</evidence>
<dbReference type="Gene3D" id="2.40.160.50">
    <property type="entry name" value="membrane protein fhac: a member of the omp85/tpsb transporter family"/>
    <property type="match status" value="1"/>
</dbReference>
<keyword evidence="4" id="KW-1134">Transmembrane beta strand</keyword>
<evidence type="ECO:0000256" key="1">
    <source>
        <dbReference type="ARBA" id="ARBA00004442"/>
    </source>
</evidence>
<evidence type="ECO:0000256" key="2">
    <source>
        <dbReference type="ARBA" id="ARBA00009055"/>
    </source>
</evidence>
<comment type="subcellular location">
    <subcellularLocation>
        <location evidence="1">Cell outer membrane</location>
    </subcellularLocation>
</comment>
<keyword evidence="8" id="KW-0998">Cell outer membrane</keyword>
<feature type="chain" id="PRO_5045612462" evidence="9">
    <location>
        <begin position="35"/>
        <end position="544"/>
    </location>
</feature>
<evidence type="ECO:0000256" key="9">
    <source>
        <dbReference type="SAM" id="SignalP"/>
    </source>
</evidence>
<reference evidence="11 12" key="1">
    <citation type="submission" date="2024-09" db="EMBL/GenBank/DDBJ databases">
        <authorList>
            <person name="Sun Q."/>
            <person name="Mori K."/>
        </authorList>
    </citation>
    <scope>NUCLEOTIDE SEQUENCE [LARGE SCALE GENOMIC DNA]</scope>
    <source>
        <strain evidence="11 12">NCAIM B.02336</strain>
    </source>
</reference>
<evidence type="ECO:0000313" key="11">
    <source>
        <dbReference type="EMBL" id="MFC0591247.1"/>
    </source>
</evidence>
<keyword evidence="3" id="KW-0813">Transport</keyword>
<feature type="signal peptide" evidence="9">
    <location>
        <begin position="1"/>
        <end position="34"/>
    </location>
</feature>
<dbReference type="InterPro" id="IPR013686">
    <property type="entry name" value="Polypept-transport_assoc_ShlB"/>
</dbReference>
<keyword evidence="5" id="KW-0812">Transmembrane</keyword>